<organism evidence="2 3">
    <name type="scientific">Halapricum desulfuricans</name>
    <dbReference type="NCBI Taxonomy" id="2841257"/>
    <lineage>
        <taxon>Archaea</taxon>
        <taxon>Methanobacteriati</taxon>
        <taxon>Methanobacteriota</taxon>
        <taxon>Stenosarchaea group</taxon>
        <taxon>Halobacteria</taxon>
        <taxon>Halobacteriales</taxon>
        <taxon>Haloarculaceae</taxon>
        <taxon>Halapricum</taxon>
    </lineage>
</organism>
<dbReference type="GeneID" id="68858872"/>
<proteinExistence type="predicted"/>
<dbReference type="InterPro" id="IPR055536">
    <property type="entry name" value="DUF7112"/>
</dbReference>
<gene>
    <name evidence="2" type="ORF">HSEST_2238</name>
</gene>
<accession>A0A897NSD5</accession>
<name>A0A897NSD5_9EURY</name>
<evidence type="ECO:0000313" key="3">
    <source>
        <dbReference type="Proteomes" id="UP000663292"/>
    </source>
</evidence>
<dbReference type="Proteomes" id="UP000663292">
    <property type="component" value="Chromosome"/>
</dbReference>
<reference evidence="2 3" key="1">
    <citation type="submission" date="2020-11" db="EMBL/GenBank/DDBJ databases">
        <title>Carbohydrate-dependent, anaerobic sulfur respiration: A novel catabolism in halophilic archaea.</title>
        <authorList>
            <person name="Sorokin D.Y."/>
            <person name="Messina E."/>
            <person name="Smedile F."/>
            <person name="La Cono V."/>
            <person name="Hallsworth J.E."/>
            <person name="Yakimov M.M."/>
        </authorList>
    </citation>
    <scope>NUCLEOTIDE SEQUENCE [LARGE SCALE GENOMIC DNA]</scope>
    <source>
        <strain evidence="2 3">HSR-Est</strain>
    </source>
</reference>
<dbReference type="EMBL" id="CP064791">
    <property type="protein sequence ID" value="QSG15752.1"/>
    <property type="molecule type" value="Genomic_DNA"/>
</dbReference>
<dbReference type="Pfam" id="PF23424">
    <property type="entry name" value="DUF7112"/>
    <property type="match status" value="1"/>
</dbReference>
<sequence>MADRIASDHEAVETHRMTLGTAGRTSRPKLELPETIEAGDGDVVRITLDGQAYHARVESGLDGTLVVRGAFDNARLARSDEGENRLIEWVEDADVDPGRSLLLDVLHDGYHYGLREAGQRVVYTVREPPKGSLSDIAESLE</sequence>
<protein>
    <submittedName>
        <fullName evidence="2">Uncharacterized protein</fullName>
    </submittedName>
</protein>
<feature type="compositionally biased region" description="Basic and acidic residues" evidence="1">
    <location>
        <begin position="1"/>
        <end position="16"/>
    </location>
</feature>
<feature type="region of interest" description="Disordered" evidence="1">
    <location>
        <begin position="1"/>
        <end position="26"/>
    </location>
</feature>
<dbReference type="AlphaFoldDB" id="A0A897NSD5"/>
<dbReference type="RefSeq" id="WP_229121006.1">
    <property type="nucleotide sequence ID" value="NZ_CP064791.1"/>
</dbReference>
<evidence type="ECO:0000256" key="1">
    <source>
        <dbReference type="SAM" id="MobiDB-lite"/>
    </source>
</evidence>
<keyword evidence="3" id="KW-1185">Reference proteome</keyword>
<evidence type="ECO:0000313" key="2">
    <source>
        <dbReference type="EMBL" id="QSG15752.1"/>
    </source>
</evidence>